<evidence type="ECO:0000313" key="1">
    <source>
        <dbReference type="EMBL" id="MBX13588.1"/>
    </source>
</evidence>
<sequence length="12" mass="1510">MFQLITVRIYIL</sequence>
<dbReference type="EMBL" id="GGEC01033104">
    <property type="protein sequence ID" value="MBX13588.1"/>
    <property type="molecule type" value="Transcribed_RNA"/>
</dbReference>
<protein>
    <submittedName>
        <fullName evidence="1">Uncharacterized protein</fullName>
    </submittedName>
</protein>
<name>A0A2P2L6H9_RHIMU</name>
<proteinExistence type="predicted"/>
<reference evidence="1" key="1">
    <citation type="submission" date="2018-02" db="EMBL/GenBank/DDBJ databases">
        <title>Rhizophora mucronata_Transcriptome.</title>
        <authorList>
            <person name="Meera S.P."/>
            <person name="Sreeshan A."/>
            <person name="Augustine A."/>
        </authorList>
    </citation>
    <scope>NUCLEOTIDE SEQUENCE</scope>
    <source>
        <tissue evidence="1">Leaf</tissue>
    </source>
</reference>
<organism evidence="1">
    <name type="scientific">Rhizophora mucronata</name>
    <name type="common">Asiatic mangrove</name>
    <dbReference type="NCBI Taxonomy" id="61149"/>
    <lineage>
        <taxon>Eukaryota</taxon>
        <taxon>Viridiplantae</taxon>
        <taxon>Streptophyta</taxon>
        <taxon>Embryophyta</taxon>
        <taxon>Tracheophyta</taxon>
        <taxon>Spermatophyta</taxon>
        <taxon>Magnoliopsida</taxon>
        <taxon>eudicotyledons</taxon>
        <taxon>Gunneridae</taxon>
        <taxon>Pentapetalae</taxon>
        <taxon>rosids</taxon>
        <taxon>fabids</taxon>
        <taxon>Malpighiales</taxon>
        <taxon>Rhizophoraceae</taxon>
        <taxon>Rhizophora</taxon>
    </lineage>
</organism>
<accession>A0A2P2L6H9</accession>